<dbReference type="RefSeq" id="WP_171151228.1">
    <property type="nucleotide sequence ID" value="NZ_CP053189.1"/>
</dbReference>
<dbReference type="Proteomes" id="UP000502641">
    <property type="component" value="Chromosome"/>
</dbReference>
<sequence length="101" mass="11019">MDVLLDENPQLSGAEVTEAGGGVVALVLAVESPKRLKIYRLAKELNFHSRYSAARVVVVSMPTSTGKAWEVVPLSYLKELAEEAVSLRDQITLEAALRPRV</sequence>
<dbReference type="AlphaFoldDB" id="A0A6M4PHF1"/>
<proteinExistence type="predicted"/>
<dbReference type="KEGG" id="sarg:HKX69_05755"/>
<name>A0A6M4PHF1_9ACTN</name>
<gene>
    <name evidence="1" type="ORF">HKX69_05755</name>
</gene>
<dbReference type="EMBL" id="CP053189">
    <property type="protein sequence ID" value="QJS09086.1"/>
    <property type="molecule type" value="Genomic_DNA"/>
</dbReference>
<evidence type="ECO:0000313" key="2">
    <source>
        <dbReference type="Proteomes" id="UP000502641"/>
    </source>
</evidence>
<reference evidence="1 2" key="1">
    <citation type="submission" date="2020-05" db="EMBL/GenBank/DDBJ databases">
        <authorList>
            <person name="Li K."/>
        </authorList>
    </citation>
    <scope>NUCLEOTIDE SEQUENCE [LARGE SCALE GENOMIC DNA]</scope>
    <source>
        <strain evidence="2">jing01</strain>
    </source>
</reference>
<keyword evidence="2" id="KW-1185">Reference proteome</keyword>
<organism evidence="1 2">
    <name type="scientific">Streptomyces argyrophylli</name>
    <dbReference type="NCBI Taxonomy" id="2726118"/>
    <lineage>
        <taxon>Bacteria</taxon>
        <taxon>Bacillati</taxon>
        <taxon>Actinomycetota</taxon>
        <taxon>Actinomycetes</taxon>
        <taxon>Kitasatosporales</taxon>
        <taxon>Streptomycetaceae</taxon>
        <taxon>Streptomyces</taxon>
    </lineage>
</organism>
<protein>
    <submittedName>
        <fullName evidence="1">Uncharacterized protein</fullName>
    </submittedName>
</protein>
<evidence type="ECO:0000313" key="1">
    <source>
        <dbReference type="EMBL" id="QJS09086.1"/>
    </source>
</evidence>
<accession>A0A6M4PHF1</accession>